<reference evidence="1" key="1">
    <citation type="submission" date="2022-06" db="EMBL/GenBank/DDBJ databases">
        <title>The First Complete Genome of the Simian Malaria Parasite Plasmodium brasilianum.</title>
        <authorList>
            <person name="Bajic M."/>
            <person name="Ravishankar S."/>
        </authorList>
    </citation>
    <scope>NUCLEOTIDE SEQUENCE</scope>
    <source>
        <strain evidence="1">Bolivian I</strain>
    </source>
</reference>
<gene>
    <name evidence="1" type="ORF">MKS88_000960</name>
</gene>
<comment type="caution">
    <text evidence="1">The sequence shown here is derived from an EMBL/GenBank/DDBJ whole genome shotgun (WGS) entry which is preliminary data.</text>
</comment>
<evidence type="ECO:0000313" key="2">
    <source>
        <dbReference type="Proteomes" id="UP001056978"/>
    </source>
</evidence>
<protein>
    <submittedName>
        <fullName evidence="1">Cysteine repeat modular protein 2</fullName>
    </submittedName>
</protein>
<sequence length="2570" mass="299285">MICFADVQHQRNYPLSISINIPNAKNNNVIANTTTKLAKEQNLPFIKRAYDSPHVEQHETVKLKNVNYKNIVKNIFRSKKKIIKKRSINFVSLNVPKTLELKFNDPISLISNIYSKEKTKFLSSCYEDNKVKKVDNCDRFTLSEQICDAPIEFNPSNNFSIKEENELSPKCLVDNKAEYRMKSNHHIVLESGELFDLKIKNENSFLRTSVIITKDICINKVKLVSPYFLFKKSFNTFGSPILYRGEIIGSTFKNIKVQDVNVEGLFNVCSCYVDYTYYYYNKCSRANSHYTTVSTIRVIQKQKNEIHILTGNELDVNLEKYVTPFPIKKAFIIKNIKGYTCNNIHNKSFNEIQQDFYNNEKKLHLYNVFMYETDSKTFKENIIFQKPGTYLLCYSSSDNGTGYSALLSTISVNGYDMSKIHYLYLDLYSSKLALGHSVILYRYNLNESLDEIYFKKKQVDSCSGEHVIYSNKISNIPRDKNADIYLDTIYISDIYLNEYDGILEICSKKKDKYSLIGYAMAKPYILHNQSDVNHLLDFDLAPDDIRTYVMQKESYFFIFFPELLEIFRTHNINDIYISFLCYSSRNEIILTYNFDKNMTPSFFTYFKISSPSSSILHVTKDEAKLYVLKKNIQTLYLYDITPEKVNNKRTIMKNNLNEPYVEHILSYYLDYADVIKCENCLSPIMMEPIYDENKNLKYIFLMTSHPYNKFLIVDLNFEIIYMHNSNVVKNAILTIRGLIFTLDVLKDSSLLINDISCGVLKNEFLDCFLIDQLNNTVIAIEYIKNQNALILIDTFQAENKNDENDENIKPYDFVYGHSNIYLQKPQNVLVYPYGESYVIFINEGDSNEINLLLYDKSKPNSNFTYITKINNTYMDHGKIERMYKFYDCKELINRNMLLIVKYYEGDVQFIYVPIRSMSNKLQLNYNYPSVIQDNQEEYVLKVKSHEIKKMNLLHNFQIDVHNVDKSQHVTIDKHDGTVKIKLSEFVGDPVNFTTKRYGAFTELSININFTVICADGMKVLNGKCVPCSLGSYNNIGEYIKHKNMYECTMCQNNSTTKNEASVSITQCLCLPGYELNNNDECVPCKRGTWKTDISNIPCIFHCYPNSYSTIQGSRSEEESECRCKEGYYFVSKDSTNVCEQCDVGHFCPGGYKANKIKCPENTTNIVQQKFSIKSCKCDAGFETFDSSNINNYNFKNNPIFDNYKDFIQVIESSQVCVPCKKGFYKNTVSAEKCKSCSAHVSTDAIKSTSISDCNKCDKGYYLHKQDSCLLCPNNHYCPGSGIVDPKYAIYENEKVPCNDKSLTEHPNELNVSQLSCLCKKGFEFVRTEDNEFDCSEVPKNYYKSKLSNTQKNACPVNSITLHTQTKSKEKCICMAGFYWDITEYKCIKCPKGYYCPGGNLENCFKVRALHLCKPQKTKCPIKNSTTQTEESFSESSCLCDKGYTINKEALGECVQCPVNTYKDVISNAECTMCLTPYTTEGQLGSTKEEDCTCSGGYYFFNHCLPCSDKNTYCKGGKMIVNNKSKTFHYAPSKCPPNTVVSFEAERPYNQSFCVCKKGYKHVYTANDFTKICAPCERGFFKTIIGDFTCESKCKPNSTSFPGTMHDTHCFCLENYYFKNGICLNCPDGAYCEGGFEEESILSMKKNENYLDSSKIKHIMPVPKENYALYKLKTNVYNADWFIVECPIKEACLYNEKCHESMTNFLCGECKKGYTNNFSKLNLCIKCSGNLMNILHMIFVNIFVLLFTVIMAYLNVFTGANRKSVHSIVIKIAVNYFSCMKIFYIMGTSEIYFPLNFSSHINYIIESVKRLLKAKKNYGLYCILTSYFNLSHSDAYFYGMVYYAFKPIILAIILTILMFLVVQIYKFKVKNETKIKLNVIGKIKELGHNQLYEEIMHELPSERALVLFRYIPIPGDSKFKRIRNFLEDMIPMYVTLLFFIHTKTTYSMLTLLDCKAIYYNDKFVEQYMSYVPSVKCDLSKSYAKFFILGITGTVVWGIGIPLMSYLVLYKNRKHLHSESILFKYGFLNNGFNFQFWYWESIVFLRKILVLLISSVPVFKTARIFGTTMWLFIIISSLFLTLQMILQPFDSRNYHILNKLETYSMVAWTITLMIFVFLTVSNATATTNFYVLLFLLFFNFIFIAKVLVSLCHSYIENLRHIKKMIKFPYLRKLFDKMSKIAEEKYYKEPIVSFNTHNNSIQFTRKYRSLLFRNHVLTNEEKNYFLHVLSNFIYFGVLNLNFTVFHSYFMEFMLRLSIIDNTVLHKKGKSGVLKLIAKDPKNIDEWIKIKECELNKRTFFERHKKILNLFTKKFFIIQSNIKRIIYKGDKHTIISDYEVLINVLKYDEDFITDFKFLYDEEAVRSGLILSDLQLSFTKFKMKDKKLIMQLFSLFVAKKNIVQFERDVQLKNKIEQLQSLYEILIKASEKKKLTFRKNVEDAILGDPYDYRTLENELSILNDRINNLIDNYQRLKDINYYEDEHNSNDKTVLNNDSELFDTNLIELSFKEINNDTHIMGNDLERDEKRNKENTENDDKTEYKEFSEKIEKDLCTQKAMENTKNNDEEKENQKEG</sequence>
<name>A0ACB9YE83_PLABR</name>
<evidence type="ECO:0000313" key="1">
    <source>
        <dbReference type="EMBL" id="KAI4840725.1"/>
    </source>
</evidence>
<keyword evidence="2" id="KW-1185">Reference proteome</keyword>
<dbReference type="EMBL" id="CM043771">
    <property type="protein sequence ID" value="KAI4840725.1"/>
    <property type="molecule type" value="Genomic_DNA"/>
</dbReference>
<dbReference type="Proteomes" id="UP001056978">
    <property type="component" value="Chromosome 3"/>
</dbReference>
<proteinExistence type="predicted"/>
<accession>A0ACB9YE83</accession>
<organism evidence="1 2">
    <name type="scientific">Plasmodium brasilianum</name>
    <dbReference type="NCBI Taxonomy" id="5824"/>
    <lineage>
        <taxon>Eukaryota</taxon>
        <taxon>Sar</taxon>
        <taxon>Alveolata</taxon>
        <taxon>Apicomplexa</taxon>
        <taxon>Aconoidasida</taxon>
        <taxon>Haemosporida</taxon>
        <taxon>Plasmodiidae</taxon>
        <taxon>Plasmodium</taxon>
        <taxon>Plasmodium (Plasmodium)</taxon>
    </lineage>
</organism>